<keyword evidence="10" id="KW-1185">Reference proteome</keyword>
<evidence type="ECO:0000313" key="10">
    <source>
        <dbReference type="Proteomes" id="UP000711178"/>
    </source>
</evidence>
<dbReference type="SUPFAM" id="SSF56601">
    <property type="entry name" value="beta-lactamase/transpeptidase-like"/>
    <property type="match status" value="1"/>
</dbReference>
<name>A0ABS7FHJ7_9NEIS</name>
<evidence type="ECO:0000256" key="4">
    <source>
        <dbReference type="ARBA" id="ARBA00022801"/>
    </source>
</evidence>
<keyword evidence="7" id="KW-0732">Signal</keyword>
<dbReference type="InterPro" id="IPR006311">
    <property type="entry name" value="TAT_signal"/>
</dbReference>
<comment type="caution">
    <text evidence="9">The sequence shown here is derived from an EMBL/GenBank/DDBJ whole genome shotgun (WGS) entry which is preliminary data.</text>
</comment>
<dbReference type="PROSITE" id="PS51318">
    <property type="entry name" value="TAT"/>
    <property type="match status" value="1"/>
</dbReference>
<evidence type="ECO:0000256" key="6">
    <source>
        <dbReference type="RuleBase" id="RU361140"/>
    </source>
</evidence>
<comment type="catalytic activity">
    <reaction evidence="1 6">
        <text>a beta-lactam + H2O = a substituted beta-amino acid</text>
        <dbReference type="Rhea" id="RHEA:20401"/>
        <dbReference type="ChEBI" id="CHEBI:15377"/>
        <dbReference type="ChEBI" id="CHEBI:35627"/>
        <dbReference type="ChEBI" id="CHEBI:140347"/>
        <dbReference type="EC" id="3.5.2.6"/>
    </reaction>
</comment>
<dbReference type="GeneID" id="89683794"/>
<dbReference type="InterPro" id="IPR045155">
    <property type="entry name" value="Beta-lactam_cat"/>
</dbReference>
<dbReference type="PRINTS" id="PR00118">
    <property type="entry name" value="BLACTAMASEA"/>
</dbReference>
<dbReference type="Pfam" id="PF13354">
    <property type="entry name" value="Beta-lactamase2"/>
    <property type="match status" value="1"/>
</dbReference>
<evidence type="ECO:0000256" key="7">
    <source>
        <dbReference type="SAM" id="SignalP"/>
    </source>
</evidence>
<dbReference type="RefSeq" id="WP_043575029.1">
    <property type="nucleotide sequence ID" value="NZ_CP142381.1"/>
</dbReference>
<dbReference type="PANTHER" id="PTHR35333:SF3">
    <property type="entry name" value="BETA-LACTAMASE-TYPE TRANSPEPTIDASE FOLD CONTAINING PROTEIN"/>
    <property type="match status" value="1"/>
</dbReference>
<comment type="similarity">
    <text evidence="2 6">Belongs to the class-A beta-lactamase family.</text>
</comment>
<gene>
    <name evidence="9" type="primary">bla</name>
    <name evidence="9" type="ORF">KIF53_18170</name>
</gene>
<keyword evidence="5 6" id="KW-0046">Antibiotic resistance</keyword>
<proteinExistence type="inferred from homology"/>
<accession>A0ABS7FHJ7</accession>
<evidence type="ECO:0000313" key="9">
    <source>
        <dbReference type="EMBL" id="MBW8289566.1"/>
    </source>
</evidence>
<evidence type="ECO:0000256" key="5">
    <source>
        <dbReference type="ARBA" id="ARBA00023251"/>
    </source>
</evidence>
<dbReference type="InterPro" id="IPR023650">
    <property type="entry name" value="Beta-lactam_class-A_AS"/>
</dbReference>
<dbReference type="NCBIfam" id="NF033103">
    <property type="entry name" value="bla_class_A"/>
    <property type="match status" value="1"/>
</dbReference>
<evidence type="ECO:0000256" key="3">
    <source>
        <dbReference type="ARBA" id="ARBA00012865"/>
    </source>
</evidence>
<reference evidence="9 10" key="1">
    <citation type="submission" date="2021-05" db="EMBL/GenBank/DDBJ databases">
        <title>Draft Whole Genome Sequencing Of Biosensor Chromobacterium violaceum Strain CV026 Reveals A Regulatory RNA In Chromobacterium violaceum Phenotype Regulatory Network.</title>
        <authorList>
            <person name="Hong K.W."/>
            <person name="Chan K.G."/>
            <person name="Chang C.-Y."/>
        </authorList>
    </citation>
    <scope>NUCLEOTIDE SEQUENCE [LARGE SCALE GENOMIC DNA]</scope>
    <source>
        <strain evidence="9 10">ATCC 31532</strain>
    </source>
</reference>
<feature type="signal peptide" evidence="7">
    <location>
        <begin position="1"/>
        <end position="23"/>
    </location>
</feature>
<feature type="domain" description="Beta-lactamase class A catalytic" evidence="8">
    <location>
        <begin position="50"/>
        <end position="267"/>
    </location>
</feature>
<feature type="chain" id="PRO_5045364886" description="Beta-lactamase" evidence="7">
    <location>
        <begin position="24"/>
        <end position="293"/>
    </location>
</feature>
<dbReference type="Gene3D" id="3.40.710.10">
    <property type="entry name" value="DD-peptidase/beta-lactamase superfamily"/>
    <property type="match status" value="1"/>
</dbReference>
<sequence>MSHPIPRRLFLLSAALLPFASLAAPAIADRRASAAARLAALEADFGGRLGVCALDTASGAELGHRAGERFPFCSTFKAMLVGAVLARSAKQPGLLAERIHYARRDLVEYSPRTEPHLADGMTVAELCAAAVQYSDNSAANFLLKLLGGPAALTAYMRSIGDESFLLERWEPELNRAVPGEARDTSTPQAMAQSLRRLALGDALAPNAQRQLVEWLRGNTTGAEKIRAGVPAGWVVGDKTGNGRYGSSNDIAVLWPPGRAPVVLTVFTTQTREDAKQRHQVVAAAARIAADWLA</sequence>
<evidence type="ECO:0000256" key="1">
    <source>
        <dbReference type="ARBA" id="ARBA00001526"/>
    </source>
</evidence>
<dbReference type="InterPro" id="IPR012338">
    <property type="entry name" value="Beta-lactam/transpept-like"/>
</dbReference>
<dbReference type="Proteomes" id="UP000711178">
    <property type="component" value="Unassembled WGS sequence"/>
</dbReference>
<evidence type="ECO:0000256" key="2">
    <source>
        <dbReference type="ARBA" id="ARBA00009009"/>
    </source>
</evidence>
<protein>
    <recommendedName>
        <fullName evidence="3 6">Beta-lactamase</fullName>
        <ecNumber evidence="3 6">3.5.2.6</ecNumber>
    </recommendedName>
</protein>
<organism evidence="9 10">
    <name type="scientific">Chromobacterium subtsugae</name>
    <dbReference type="NCBI Taxonomy" id="251747"/>
    <lineage>
        <taxon>Bacteria</taxon>
        <taxon>Pseudomonadati</taxon>
        <taxon>Pseudomonadota</taxon>
        <taxon>Betaproteobacteria</taxon>
        <taxon>Neisseriales</taxon>
        <taxon>Chromobacteriaceae</taxon>
        <taxon>Chromobacterium</taxon>
    </lineage>
</organism>
<dbReference type="EMBL" id="JAHDTB010000019">
    <property type="protein sequence ID" value="MBW8289566.1"/>
    <property type="molecule type" value="Genomic_DNA"/>
</dbReference>
<dbReference type="PROSITE" id="PS00146">
    <property type="entry name" value="BETA_LACTAMASE_A"/>
    <property type="match status" value="1"/>
</dbReference>
<dbReference type="InterPro" id="IPR000871">
    <property type="entry name" value="Beta-lactam_class-A"/>
</dbReference>
<keyword evidence="4 6" id="KW-0378">Hydrolase</keyword>
<evidence type="ECO:0000259" key="8">
    <source>
        <dbReference type="Pfam" id="PF13354"/>
    </source>
</evidence>
<dbReference type="EC" id="3.5.2.6" evidence="3 6"/>
<dbReference type="PANTHER" id="PTHR35333">
    <property type="entry name" value="BETA-LACTAMASE"/>
    <property type="match status" value="1"/>
</dbReference>